<dbReference type="RefSeq" id="WP_192819414.1">
    <property type="nucleotide sequence ID" value="NZ_CP062310.1"/>
</dbReference>
<dbReference type="GeneID" id="59148828"/>
<dbReference type="InParanoid" id="A0A7L9FJC0"/>
<dbReference type="PANTHER" id="PTHR36531">
    <property type="entry name" value="CRISPR-ASSOCIATED EXONUCLEASE CAS4"/>
    <property type="match status" value="1"/>
</dbReference>
<evidence type="ECO:0000313" key="3">
    <source>
        <dbReference type="EMBL" id="QOJ79442.1"/>
    </source>
</evidence>
<dbReference type="EMBL" id="CP062310">
    <property type="protein sequence ID" value="QOJ79442.1"/>
    <property type="molecule type" value="Genomic_DNA"/>
</dbReference>
<dbReference type="AlphaFoldDB" id="A0A7L9FJC0"/>
<evidence type="ECO:0000313" key="4">
    <source>
        <dbReference type="Proteomes" id="UP000594121"/>
    </source>
</evidence>
<keyword evidence="4" id="KW-1185">Reference proteome</keyword>
<comment type="cofactor">
    <cofactor evidence="1">
        <name>Mn(2+)</name>
        <dbReference type="ChEBI" id="CHEBI:29035"/>
    </cofactor>
</comment>
<protein>
    <submittedName>
        <fullName evidence="3">PD-(D/E)XK nuclease family protein</fullName>
    </submittedName>
</protein>
<sequence>MSLTAQDVERIVYRSLRTAYEKDRGPWTAPPDVIYVTELTGCLRRSWYIRAMGGPLPDEKVVILLLGDDVHFLINSQFPLGEGEKSFEKEFQGVKIRGRVDRIAGETIFEFKTASSIPKEPRDHHVDQMQLYFWLADRARGFIVYVSKTTGQVRAFPVSRDEDRIKRLLERAIRLSGSLKQGTPPNPEKGWLCDYCEFRDSCPAIKESQ</sequence>
<dbReference type="InterPro" id="IPR011604">
    <property type="entry name" value="PDDEXK-like_dom_sf"/>
</dbReference>
<reference evidence="3 4" key="1">
    <citation type="submission" date="2020-10" db="EMBL/GenBank/DDBJ databases">
        <title>Thermofilum lucidum 3507LT sp. nov. a novel member of Thermofilaceae family isolated from Chile hot spring, and proposal of description order Thermofilales.</title>
        <authorList>
            <person name="Zayulina K.S."/>
            <person name="Elcheninov A.G."/>
            <person name="Toshchakov S.V."/>
            <person name="Kublanov I.V."/>
        </authorList>
    </citation>
    <scope>NUCLEOTIDE SEQUENCE [LARGE SCALE GENOMIC DNA]</scope>
    <source>
        <strain evidence="3 4">3507LT</strain>
    </source>
</reference>
<name>A0A7L9FJC0_9CREN</name>
<accession>A0A7L9FJC0</accession>
<gene>
    <name evidence="3" type="ORF">IG193_02990</name>
</gene>
<evidence type="ECO:0000256" key="1">
    <source>
        <dbReference type="ARBA" id="ARBA00001936"/>
    </source>
</evidence>
<dbReference type="KEGG" id="thel:IG193_02990"/>
<dbReference type="InterPro" id="IPR038726">
    <property type="entry name" value="PDDEXK_AddAB-type"/>
</dbReference>
<organism evidence="3 4">
    <name type="scientific">Infirmifilum lucidum</name>
    <dbReference type="NCBI Taxonomy" id="2776706"/>
    <lineage>
        <taxon>Archaea</taxon>
        <taxon>Thermoproteota</taxon>
        <taxon>Thermoprotei</taxon>
        <taxon>Thermofilales</taxon>
        <taxon>Thermofilaceae</taxon>
        <taxon>Infirmifilum</taxon>
    </lineage>
</organism>
<dbReference type="PANTHER" id="PTHR36531:SF2">
    <property type="entry name" value="CRISPR-ASSOCIATED EXONUCLEASE CAS4"/>
    <property type="match status" value="1"/>
</dbReference>
<dbReference type="Pfam" id="PF12705">
    <property type="entry name" value="PDDEXK_1"/>
    <property type="match status" value="1"/>
</dbReference>
<dbReference type="Gene3D" id="3.90.320.10">
    <property type="match status" value="1"/>
</dbReference>
<evidence type="ECO:0000259" key="2">
    <source>
        <dbReference type="Pfam" id="PF12705"/>
    </source>
</evidence>
<dbReference type="Proteomes" id="UP000594121">
    <property type="component" value="Chromosome"/>
</dbReference>
<dbReference type="InterPro" id="IPR051827">
    <property type="entry name" value="Cas4_exonuclease"/>
</dbReference>
<proteinExistence type="predicted"/>
<feature type="domain" description="PD-(D/E)XK endonuclease-like" evidence="2">
    <location>
        <begin position="86"/>
        <end position="203"/>
    </location>
</feature>